<dbReference type="EMBL" id="CP071527">
    <property type="protein sequence ID" value="USQ13309.1"/>
    <property type="molecule type" value="Genomic_DNA"/>
</dbReference>
<dbReference type="RefSeq" id="WP_252579610.1">
    <property type="nucleotide sequence ID" value="NZ_CP071527.1"/>
</dbReference>
<dbReference type="Proteomes" id="UP001057474">
    <property type="component" value="Chromosome"/>
</dbReference>
<proteinExistence type="predicted"/>
<keyword evidence="2" id="KW-1185">Reference proteome</keyword>
<organism evidence="1 2">
    <name type="scientific">Legionella lytica</name>
    <dbReference type="NCBI Taxonomy" id="96232"/>
    <lineage>
        <taxon>Bacteria</taxon>
        <taxon>Pseudomonadati</taxon>
        <taxon>Pseudomonadota</taxon>
        <taxon>Gammaproteobacteria</taxon>
        <taxon>Legionellales</taxon>
        <taxon>Legionellaceae</taxon>
        <taxon>Legionella</taxon>
    </lineage>
</organism>
<reference evidence="1" key="1">
    <citation type="submission" date="2021-03" db="EMBL/GenBank/DDBJ databases">
        <title>Legionella lytica PCM 2298.</title>
        <authorList>
            <person name="Koper P."/>
        </authorList>
    </citation>
    <scope>NUCLEOTIDE SEQUENCE</scope>
    <source>
        <strain evidence="1">PCM 2298</strain>
    </source>
</reference>
<accession>A0ABY4Y6Z1</accession>
<sequence>MNNLLASVPKTQSGAIDLTQAERIAEGGTHILYRFPEAPYIIKLMKQNSTTQELEELEKKYAVLYECFDKNGKQRCIREQHTVSEVQLPSEEPRIAALSIVSYEKCFKADNKFDFKIEPIELDLYLMEHQYELFVKANKALMQPNGSEHGFSLKDYGILDERMGAILQRLDEDEQLKEVMIEFLEHYRDFYQDTNIILDAMGYENILFFQDEQGDWQFKIGSVIKHDTGKYTQELFNTVHAGGKVDLTQLVNYTHAYFSPANIRALNVCAMKLGLKPVIHDVQIDPLDLLCVSQELSIGERMLSYAQHGDFATMKNLLETHKHELSFNLRDFWVYPRIAEAYIKHEQPLSSLKKYLDSVNEFPVVLPEKKDDAKRVQDSKLDILARKADCDKKLMDCYKDKLPKAISDEPSTSTLEFS</sequence>
<evidence type="ECO:0000313" key="2">
    <source>
        <dbReference type="Proteomes" id="UP001057474"/>
    </source>
</evidence>
<evidence type="ECO:0000313" key="1">
    <source>
        <dbReference type="EMBL" id="USQ13309.1"/>
    </source>
</evidence>
<protein>
    <submittedName>
        <fullName evidence="1">Uncharacterized protein</fullName>
    </submittedName>
</protein>
<gene>
    <name evidence="1" type="ORF">J2N86_11525</name>
</gene>
<name>A0ABY4Y6Z1_9GAMM</name>